<accession>A0A8H2NPE1</accession>
<dbReference type="GO" id="GO:0005576">
    <property type="term" value="C:extracellular region"/>
    <property type="evidence" value="ECO:0007669"/>
    <property type="project" value="TreeGrafter"/>
</dbReference>
<protein>
    <submittedName>
        <fullName evidence="7">ABC transporter glutamine-binding protein GlnH</fullName>
    </submittedName>
</protein>
<comment type="similarity">
    <text evidence="1 4">Belongs to the bacterial solute-binding protein 3 family.</text>
</comment>
<dbReference type="PANTHER" id="PTHR30085:SF6">
    <property type="entry name" value="ABC TRANSPORTER GLUTAMINE-BINDING PROTEIN GLNH"/>
    <property type="match status" value="1"/>
</dbReference>
<dbReference type="PANTHER" id="PTHR30085">
    <property type="entry name" value="AMINO ACID ABC TRANSPORTER PERMEASE"/>
    <property type="match status" value="1"/>
</dbReference>
<dbReference type="Gene3D" id="3.40.190.10">
    <property type="entry name" value="Periplasmic binding protein-like II"/>
    <property type="match status" value="2"/>
</dbReference>
<sequence length="280" mass="30354">MKHNNSFKAGFKIAATVIAFSISTWVSADQLSDIKSRGEMVCGVLGTDEPFSFIGDPANRQVVGYDVDLCKAVADSLGVKLELKQLSVAARIPELQQGRVDILAATLTHTKEREEQIDFSTATFVTGAKVMVKTSSGIDAISQLADKRVLTIKGTTMEQNIRTAVPSAKVISFDTGPQALLALKQGKGVGFATDEATLVKHYAELGDDSGNYTILTQNLSTENLALGIRKNEPAFKAQVDKVLLDMETSGDAEKLFMKWFGPATKMKYASRSFKFEQSTN</sequence>
<proteinExistence type="inferred from homology"/>
<dbReference type="GO" id="GO:0030288">
    <property type="term" value="C:outer membrane-bounded periplasmic space"/>
    <property type="evidence" value="ECO:0007669"/>
    <property type="project" value="TreeGrafter"/>
</dbReference>
<evidence type="ECO:0000313" key="7">
    <source>
        <dbReference type="EMBL" id="VVO64837.1"/>
    </source>
</evidence>
<evidence type="ECO:0000256" key="5">
    <source>
        <dbReference type="SAM" id="SignalP"/>
    </source>
</evidence>
<dbReference type="RefSeq" id="WP_150757179.1">
    <property type="nucleotide sequence ID" value="NZ_CABVIE010000002.1"/>
</dbReference>
<dbReference type="Pfam" id="PF00497">
    <property type="entry name" value="SBP_bac_3"/>
    <property type="match status" value="1"/>
</dbReference>
<keyword evidence="2" id="KW-0813">Transport</keyword>
<feature type="signal peptide" evidence="5">
    <location>
        <begin position="1"/>
        <end position="28"/>
    </location>
</feature>
<dbReference type="EMBL" id="CABVIE010000002">
    <property type="protein sequence ID" value="VVO64837.1"/>
    <property type="molecule type" value="Genomic_DNA"/>
</dbReference>
<dbReference type="SMART" id="SM00062">
    <property type="entry name" value="PBPb"/>
    <property type="match status" value="1"/>
</dbReference>
<evidence type="ECO:0000256" key="4">
    <source>
        <dbReference type="RuleBase" id="RU003744"/>
    </source>
</evidence>
<dbReference type="SUPFAM" id="SSF53850">
    <property type="entry name" value="Periplasmic binding protein-like II"/>
    <property type="match status" value="1"/>
</dbReference>
<evidence type="ECO:0000256" key="1">
    <source>
        <dbReference type="ARBA" id="ARBA00010333"/>
    </source>
</evidence>
<evidence type="ECO:0000256" key="3">
    <source>
        <dbReference type="ARBA" id="ARBA00022729"/>
    </source>
</evidence>
<feature type="chain" id="PRO_5034365219" evidence="5">
    <location>
        <begin position="29"/>
        <end position="280"/>
    </location>
</feature>
<reference evidence="7 8" key="1">
    <citation type="submission" date="2019-09" db="EMBL/GenBank/DDBJ databases">
        <authorList>
            <person name="Chandra G."/>
            <person name="Truman W A."/>
        </authorList>
    </citation>
    <scope>NUCLEOTIDE SEQUENCE [LARGE SCALE GENOMIC DNA]</scope>
    <source>
        <strain evidence="7">PS900</strain>
    </source>
</reference>
<comment type="caution">
    <text evidence="7">The sequence shown here is derived from an EMBL/GenBank/DDBJ whole genome shotgun (WGS) entry which is preliminary data.</text>
</comment>
<dbReference type="InterPro" id="IPR051455">
    <property type="entry name" value="Bact_solute-bind_prot3"/>
</dbReference>
<dbReference type="InterPro" id="IPR018313">
    <property type="entry name" value="SBP_3_CS"/>
</dbReference>
<feature type="domain" description="Solute-binding protein family 3/N-terminal" evidence="6">
    <location>
        <begin position="39"/>
        <end position="263"/>
    </location>
</feature>
<dbReference type="Proteomes" id="UP000325723">
    <property type="component" value="Unassembled WGS sequence"/>
</dbReference>
<evidence type="ECO:0000259" key="6">
    <source>
        <dbReference type="SMART" id="SM00062"/>
    </source>
</evidence>
<dbReference type="AlphaFoldDB" id="A0A8H2NPE1"/>
<evidence type="ECO:0000256" key="2">
    <source>
        <dbReference type="ARBA" id="ARBA00022448"/>
    </source>
</evidence>
<organism evidence="7 8">
    <name type="scientific">Pseudomonas fluorescens</name>
    <dbReference type="NCBI Taxonomy" id="294"/>
    <lineage>
        <taxon>Bacteria</taxon>
        <taxon>Pseudomonadati</taxon>
        <taxon>Pseudomonadota</taxon>
        <taxon>Gammaproteobacteria</taxon>
        <taxon>Pseudomonadales</taxon>
        <taxon>Pseudomonadaceae</taxon>
        <taxon>Pseudomonas</taxon>
    </lineage>
</organism>
<dbReference type="PROSITE" id="PS01039">
    <property type="entry name" value="SBP_BACTERIAL_3"/>
    <property type="match status" value="1"/>
</dbReference>
<dbReference type="CDD" id="cd13689">
    <property type="entry name" value="PBP2_BsGlnH"/>
    <property type="match status" value="1"/>
</dbReference>
<dbReference type="InterPro" id="IPR001638">
    <property type="entry name" value="Solute-binding_3/MltF_N"/>
</dbReference>
<gene>
    <name evidence="7" type="primary">glnH_2</name>
    <name evidence="7" type="ORF">PS900_00994</name>
</gene>
<evidence type="ECO:0000313" key="8">
    <source>
        <dbReference type="Proteomes" id="UP000325723"/>
    </source>
</evidence>
<keyword evidence="3 5" id="KW-0732">Signal</keyword>
<name>A0A8H2NPE1_PSEFL</name>
<dbReference type="GO" id="GO:0006865">
    <property type="term" value="P:amino acid transport"/>
    <property type="evidence" value="ECO:0007669"/>
    <property type="project" value="TreeGrafter"/>
</dbReference>